<dbReference type="EMBL" id="JAJSOF020000038">
    <property type="protein sequence ID" value="KAJ4427093.1"/>
    <property type="molecule type" value="Genomic_DNA"/>
</dbReference>
<name>A0ABQ8RZB6_PERAM</name>
<evidence type="ECO:0000256" key="1">
    <source>
        <dbReference type="SAM" id="MobiDB-lite"/>
    </source>
</evidence>
<evidence type="ECO:0000313" key="2">
    <source>
        <dbReference type="EMBL" id="KAJ4427093.1"/>
    </source>
</evidence>
<reference evidence="2 3" key="1">
    <citation type="journal article" date="2022" name="Allergy">
        <title>Genome assembly and annotation of Periplaneta americana reveal a comprehensive cockroach allergen profile.</title>
        <authorList>
            <person name="Wang L."/>
            <person name="Xiong Q."/>
            <person name="Saelim N."/>
            <person name="Wang L."/>
            <person name="Nong W."/>
            <person name="Wan A.T."/>
            <person name="Shi M."/>
            <person name="Liu X."/>
            <person name="Cao Q."/>
            <person name="Hui J.H.L."/>
            <person name="Sookrung N."/>
            <person name="Leung T.F."/>
            <person name="Tungtrongchitr A."/>
            <person name="Tsui S.K.W."/>
        </authorList>
    </citation>
    <scope>NUCLEOTIDE SEQUENCE [LARGE SCALE GENOMIC DNA]</scope>
    <source>
        <strain evidence="2">PWHHKU_190912</strain>
    </source>
</reference>
<protein>
    <submittedName>
        <fullName evidence="2">Uncharacterized protein</fullName>
    </submittedName>
</protein>
<evidence type="ECO:0000313" key="3">
    <source>
        <dbReference type="Proteomes" id="UP001148838"/>
    </source>
</evidence>
<gene>
    <name evidence="2" type="ORF">ANN_24708</name>
</gene>
<sequence length="209" mass="24370">MGNVREAMPSGNFQKLQAAESNRQGNTKEKEEMRNQWLHKDCRGIKQREFDKLCKNACNLTKLCSCCKTALQKIIHQEVITQHLLTKNDEITTNNPVIQKLTQKVESLTDFLQNKLNATIEMKIQNATHKLKPPTSRPPVMTEQERLVETTQLIIAEKEEFPPLTREGHERTTTESEDDAQDKMQNSDEESWMEARPRRRQQQLEAWVR</sequence>
<comment type="caution">
    <text evidence="2">The sequence shown here is derived from an EMBL/GenBank/DDBJ whole genome shotgun (WGS) entry which is preliminary data.</text>
</comment>
<dbReference type="Proteomes" id="UP001148838">
    <property type="component" value="Unassembled WGS sequence"/>
</dbReference>
<feature type="compositionally biased region" description="Polar residues" evidence="1">
    <location>
        <begin position="11"/>
        <end position="25"/>
    </location>
</feature>
<feature type="region of interest" description="Disordered" evidence="1">
    <location>
        <begin position="1"/>
        <end position="33"/>
    </location>
</feature>
<keyword evidence="3" id="KW-1185">Reference proteome</keyword>
<accession>A0ABQ8RZB6</accession>
<organism evidence="2 3">
    <name type="scientific">Periplaneta americana</name>
    <name type="common">American cockroach</name>
    <name type="synonym">Blatta americana</name>
    <dbReference type="NCBI Taxonomy" id="6978"/>
    <lineage>
        <taxon>Eukaryota</taxon>
        <taxon>Metazoa</taxon>
        <taxon>Ecdysozoa</taxon>
        <taxon>Arthropoda</taxon>
        <taxon>Hexapoda</taxon>
        <taxon>Insecta</taxon>
        <taxon>Pterygota</taxon>
        <taxon>Neoptera</taxon>
        <taxon>Polyneoptera</taxon>
        <taxon>Dictyoptera</taxon>
        <taxon>Blattodea</taxon>
        <taxon>Blattoidea</taxon>
        <taxon>Blattidae</taxon>
        <taxon>Blattinae</taxon>
        <taxon>Periplaneta</taxon>
    </lineage>
</organism>
<feature type="region of interest" description="Disordered" evidence="1">
    <location>
        <begin position="159"/>
        <end position="209"/>
    </location>
</feature>
<proteinExistence type="predicted"/>
<feature type="compositionally biased region" description="Basic and acidic residues" evidence="1">
    <location>
        <begin position="159"/>
        <end position="174"/>
    </location>
</feature>